<evidence type="ECO:0000313" key="7">
    <source>
        <dbReference type="EMBL" id="RTQ71117.1"/>
    </source>
</evidence>
<sequence length="71" mass="8103">MSDYMFKKLIRFFIGKKTIVPKAIFDPMDFSHAISLQITIKKDGSKLYQPFGISSKKGTPITTIVYENDIV</sequence>
<reference evidence="3 12" key="8">
    <citation type="submission" date="2020-02" db="EMBL/GenBank/DDBJ databases">
        <title>Whole genome shot-gun sequencing of clinical Carbapenem resistant A. baumannii.</title>
        <authorList>
            <person name="Veeraraghavan B."/>
            <person name="Mathur P."/>
            <person name="Vijayakumar S."/>
            <person name="Vasudevan K."/>
            <person name="Lincy M."/>
            <person name="Kirubananthan A."/>
        </authorList>
    </citation>
    <scope>NUCLEOTIDE SEQUENCE [LARGE SCALE GENOMIC DNA]</scope>
    <source>
        <strain evidence="3 12">SP816</strain>
    </source>
</reference>
<organism evidence="4 9">
    <name type="scientific">Acinetobacter baumannii</name>
    <dbReference type="NCBI Taxonomy" id="470"/>
    <lineage>
        <taxon>Bacteria</taxon>
        <taxon>Pseudomonadati</taxon>
        <taxon>Pseudomonadota</taxon>
        <taxon>Gammaproteobacteria</taxon>
        <taxon>Moraxellales</taxon>
        <taxon>Moraxellaceae</taxon>
        <taxon>Acinetobacter</taxon>
        <taxon>Acinetobacter calcoaceticus/baumannii complex</taxon>
    </lineage>
</organism>
<reference evidence="7 11" key="7">
    <citation type="submission" date="2018-12" db="EMBL/GenBank/DDBJ databases">
        <title>Draft Genome Sequences Human Pathogenic Acinetobacter baumannii Strains.</title>
        <authorList>
            <person name="Madhi M."/>
            <person name="Ronco T."/>
            <person name="Olsen R.H."/>
            <person name="Hassani A."/>
        </authorList>
    </citation>
    <scope>NUCLEOTIDE SEQUENCE [LARGE SCALE GENOMIC DNA]</scope>
    <source>
        <strain evidence="7 11">AB3</strain>
    </source>
</reference>
<dbReference type="EMBL" id="JAAGTY010000039">
    <property type="protein sequence ID" value="NDW43139.1"/>
    <property type="molecule type" value="Genomic_DNA"/>
</dbReference>
<evidence type="ECO:0000313" key="2">
    <source>
        <dbReference type="EMBL" id="APP30753.1"/>
    </source>
</evidence>
<reference evidence="2" key="3">
    <citation type="submission" date="2015-12" db="EMBL/GenBank/DDBJ databases">
        <authorList>
            <person name="Singh M.K."/>
            <person name="Fernando D.M."/>
            <person name="Kumar A."/>
        </authorList>
    </citation>
    <scope>NUCLEOTIDE SEQUENCE</scope>
    <source>
        <strain evidence="2">ATCC 17978-VU</strain>
    </source>
</reference>
<accession>A0A0H4UJC5</accession>
<dbReference type="EMBL" id="NGKM01000014">
    <property type="protein sequence ID" value="OWK65979.1"/>
    <property type="molecule type" value="Genomic_DNA"/>
</dbReference>
<evidence type="ECO:0000313" key="1">
    <source>
        <dbReference type="EMBL" id="ALG88341.1"/>
    </source>
</evidence>
<evidence type="ECO:0000313" key="4">
    <source>
        <dbReference type="EMBL" id="OWK65979.1"/>
    </source>
</evidence>
<reference evidence="6" key="9">
    <citation type="submission" date="2021-03" db="EMBL/GenBank/DDBJ databases">
        <title>Complete genome sequencing of Acinetobacter baumannii.</title>
        <authorList>
            <person name="Yadav B."/>
            <person name="Makwana N."/>
            <person name="Kharat A.S."/>
            <person name="Veeraraghavan B."/>
            <person name="Vijayakumar S."/>
            <person name="Priya M."/>
        </authorList>
    </citation>
    <scope>NUCLEOTIDE SEQUENCE</scope>
    <source>
        <strain evidence="6">KSK6</strain>
        <plasmid evidence="6">p1KSK6</plasmid>
    </source>
</reference>
<dbReference type="AlphaFoldDB" id="A0A0H4UJC5"/>
<dbReference type="EMBL" id="KT779035">
    <property type="protein sequence ID" value="ALG88341.1"/>
    <property type="molecule type" value="Genomic_DNA"/>
</dbReference>
<evidence type="ECO:0000313" key="13">
    <source>
        <dbReference type="Proteomes" id="UP000664966"/>
    </source>
</evidence>
<dbReference type="RefSeq" id="WP_002015113.1">
    <property type="nucleotide sequence ID" value="NZ_CP175870.1"/>
</dbReference>
<reference evidence="4 9" key="5">
    <citation type="submission" date="2017-05" db="EMBL/GenBank/DDBJ databases">
        <title>Draft genome sequence of MDR A. baumannii AB360.</title>
        <authorList>
            <person name="Wareham D.W."/>
            <person name="Bean D.C."/>
        </authorList>
    </citation>
    <scope>NUCLEOTIDE SEQUENCE [LARGE SCALE GENOMIC DNA]</scope>
    <source>
        <strain evidence="4 9">AB360</strain>
    </source>
</reference>
<protein>
    <submittedName>
        <fullName evidence="4">Uncharacterized protein</fullName>
    </submittedName>
</protein>
<dbReference type="PATRIC" id="fig|470.1365.peg.1022"/>
<reference evidence="2 8" key="1">
    <citation type="journal article" date="2014" name="Antimicrob. Agents Chemother.">
        <title>Triclosan can select for an AdeIJK-overexpressing mutant of Acinetobacter baumannii ATCC 17978 that displays reduced susceptibility to multiple antibiotics.</title>
        <authorList>
            <person name="Fernando D.M."/>
            <person name="Xu W."/>
            <person name="Loewen P.C."/>
            <person name="Zhanel G.G."/>
            <person name="Kumar A."/>
        </authorList>
    </citation>
    <scope>NUCLEOTIDE SEQUENCE [LARGE SCALE GENOMIC DNA]</scope>
    <source>
        <strain evidence="8">ATCC 17978</strain>
        <strain evidence="2">ATCC 17978-VU</strain>
    </source>
</reference>
<dbReference type="Proteomes" id="UP000268239">
    <property type="component" value="Unassembled WGS sequence"/>
</dbReference>
<evidence type="ECO:0000313" key="6">
    <source>
        <dbReference type="EMBL" id="QTK45628.1"/>
    </source>
</evidence>
<proteinExistence type="predicted"/>
<evidence type="ECO:0000313" key="3">
    <source>
        <dbReference type="EMBL" id="NDW43139.1"/>
    </source>
</evidence>
<evidence type="ECO:0000313" key="11">
    <source>
        <dbReference type="Proteomes" id="UP000268239"/>
    </source>
</evidence>
<reference evidence="2" key="4">
    <citation type="submission" date="2016-12" db="EMBL/GenBank/DDBJ databases">
        <authorList>
            <person name="Singh M."/>
            <person name="Fernando D."/>
            <person name="Kumar A."/>
        </authorList>
    </citation>
    <scope>NUCLEOTIDE SEQUENCE</scope>
    <source>
        <strain evidence="2">ATCC 17978-VU</strain>
    </source>
</reference>
<evidence type="ECO:0000313" key="9">
    <source>
        <dbReference type="Proteomes" id="UP000197394"/>
    </source>
</evidence>
<evidence type="ECO:0000313" key="12">
    <source>
        <dbReference type="Proteomes" id="UP000470018"/>
    </source>
</evidence>
<dbReference type="EMBL" id="RXLU01000115">
    <property type="protein sequence ID" value="RTQ71117.1"/>
    <property type="molecule type" value="Genomic_DNA"/>
</dbReference>
<dbReference type="Proteomes" id="UP000470018">
    <property type="component" value="Unassembled WGS sequence"/>
</dbReference>
<dbReference type="Proteomes" id="UP000223291">
    <property type="component" value="Unassembled WGS sequence"/>
</dbReference>
<evidence type="ECO:0000313" key="5">
    <source>
        <dbReference type="EMBL" id="PHQ01500.1"/>
    </source>
</evidence>
<dbReference type="EMBL" id="CP072271">
    <property type="protein sequence ID" value="QTK45628.1"/>
    <property type="molecule type" value="Genomic_DNA"/>
</dbReference>
<name>A0A0H4UJC5_ACIBA</name>
<gene>
    <name evidence="2" type="ORF">AUO97_07990</name>
    <name evidence="4" type="ORF">CBE85_13315</name>
    <name evidence="5" type="ORF">CPI82_16745</name>
    <name evidence="7" type="ORF">EJ062_16770</name>
    <name evidence="3" type="ORF">G3N53_18885</name>
    <name evidence="6" type="ORF">J6E47_19815</name>
</gene>
<evidence type="ECO:0000313" key="10">
    <source>
        <dbReference type="Proteomes" id="UP000223291"/>
    </source>
</evidence>
<evidence type="ECO:0000313" key="8">
    <source>
        <dbReference type="Proteomes" id="UP000072389"/>
    </source>
</evidence>
<geneLocation type="plasmid" evidence="1">
    <name>pD4</name>
</geneLocation>
<geneLocation type="plasmid" evidence="6 13">
    <name>p1KSK6</name>
</geneLocation>
<reference evidence="5 10" key="6">
    <citation type="submission" date="2017-09" db="EMBL/GenBank/DDBJ databases">
        <title>Draft genome of Acinetobacter baumannii strain I43, a mercury resistant bacteria.</title>
        <authorList>
            <person name="Siqueira K.A."/>
            <person name="Mello I.S."/>
            <person name="Mendes T.A."/>
            <person name="Soares M.A."/>
        </authorList>
    </citation>
    <scope>NUCLEOTIDE SEQUENCE [LARGE SCALE GENOMIC DNA]</scope>
    <source>
        <strain evidence="5 10">I43</strain>
    </source>
</reference>
<dbReference type="Proteomes" id="UP000072389">
    <property type="component" value="Chromosome"/>
</dbReference>
<keyword evidence="1" id="KW-0614">Plasmid</keyword>
<dbReference type="EMBL" id="CP018664">
    <property type="protein sequence ID" value="APP30753.1"/>
    <property type="molecule type" value="Genomic_DNA"/>
</dbReference>
<reference evidence="1" key="2">
    <citation type="submission" date="2015-09" db="EMBL/GenBank/DDBJ databases">
        <title>Conjugative plasmids carrying the sulphonamide resistance gene sul2.</title>
        <authorList>
            <person name="Hamidian M."/>
            <person name="Holt K.E."/>
            <person name="Pickard D."/>
            <person name="Hall R.M."/>
        </authorList>
    </citation>
    <scope>NUCLEOTIDE SEQUENCE</scope>
    <source>
        <strain evidence="1">D4</strain>
        <plasmid evidence="1">pD4</plasmid>
    </source>
</reference>
<dbReference type="EMBL" id="NXDV01000016">
    <property type="protein sequence ID" value="PHQ01500.1"/>
    <property type="molecule type" value="Genomic_DNA"/>
</dbReference>
<dbReference type="Proteomes" id="UP000664966">
    <property type="component" value="Plasmid p1KSK6"/>
</dbReference>
<dbReference type="Proteomes" id="UP000197394">
    <property type="component" value="Unassembled WGS sequence"/>
</dbReference>